<gene>
    <name evidence="2" type="ORF">GCM10007383_06020</name>
</gene>
<evidence type="ECO:0000313" key="2">
    <source>
        <dbReference type="EMBL" id="GGW24381.1"/>
    </source>
</evidence>
<dbReference type="Gene3D" id="1.20.1260.10">
    <property type="match status" value="1"/>
</dbReference>
<accession>A0A918MGY8</accession>
<dbReference type="AlphaFoldDB" id="A0A918MGY8"/>
<evidence type="ECO:0000313" key="3">
    <source>
        <dbReference type="Proteomes" id="UP000634668"/>
    </source>
</evidence>
<proteinExistence type="predicted"/>
<dbReference type="InterPro" id="IPR019052">
    <property type="entry name" value="DUF2383"/>
</dbReference>
<protein>
    <recommendedName>
        <fullName evidence="1">DUF2383 domain-containing protein</fullName>
    </recommendedName>
</protein>
<comment type="caution">
    <text evidence="2">The sequence shown here is derived from an EMBL/GenBank/DDBJ whole genome shotgun (WGS) entry which is preliminary data.</text>
</comment>
<dbReference type="Pfam" id="PF09537">
    <property type="entry name" value="DUF2383"/>
    <property type="match status" value="1"/>
</dbReference>
<feature type="domain" description="DUF2383" evidence="1">
    <location>
        <begin position="33"/>
        <end position="141"/>
    </location>
</feature>
<dbReference type="RefSeq" id="WP_026811795.1">
    <property type="nucleotide sequence ID" value="NZ_BMWP01000003.1"/>
</dbReference>
<organism evidence="2 3">
    <name type="scientific">Arenibacter certesii</name>
    <dbReference type="NCBI Taxonomy" id="228955"/>
    <lineage>
        <taxon>Bacteria</taxon>
        <taxon>Pseudomonadati</taxon>
        <taxon>Bacteroidota</taxon>
        <taxon>Flavobacteriia</taxon>
        <taxon>Flavobacteriales</taxon>
        <taxon>Flavobacteriaceae</taxon>
        <taxon>Arenibacter</taxon>
    </lineage>
</organism>
<evidence type="ECO:0000259" key="1">
    <source>
        <dbReference type="Pfam" id="PF09537"/>
    </source>
</evidence>
<keyword evidence="3" id="KW-1185">Reference proteome</keyword>
<reference evidence="2" key="1">
    <citation type="journal article" date="2014" name="Int. J. Syst. Evol. Microbiol.">
        <title>Complete genome sequence of Corynebacterium casei LMG S-19264T (=DSM 44701T), isolated from a smear-ripened cheese.</title>
        <authorList>
            <consortium name="US DOE Joint Genome Institute (JGI-PGF)"/>
            <person name="Walter F."/>
            <person name="Albersmeier A."/>
            <person name="Kalinowski J."/>
            <person name="Ruckert C."/>
        </authorList>
    </citation>
    <scope>NUCLEOTIDE SEQUENCE</scope>
    <source>
        <strain evidence="2">KCTC 12113</strain>
    </source>
</reference>
<reference evidence="2" key="2">
    <citation type="submission" date="2020-09" db="EMBL/GenBank/DDBJ databases">
        <authorList>
            <person name="Sun Q."/>
            <person name="Kim S."/>
        </authorList>
    </citation>
    <scope>NUCLEOTIDE SEQUENCE</scope>
    <source>
        <strain evidence="2">KCTC 12113</strain>
    </source>
</reference>
<sequence>MSARWLIAATYVSPTKANEMIHSNMENKSGPEIANRLYQVIQKNKASEEAYSKAANKVISANLKSHFQEIYTKRKRFDQTLTKEVSRIFPEPLPVAWKDNHIDLWIDIESIIRSSDDVTILNACLQGDRLAVREYNELLEKYSLPFEVYHAIRKHKMFIEVDLQKMSNRKVYNS</sequence>
<name>A0A918MGY8_9FLAO</name>
<dbReference type="Proteomes" id="UP000634668">
    <property type="component" value="Unassembled WGS sequence"/>
</dbReference>
<dbReference type="InterPro" id="IPR012347">
    <property type="entry name" value="Ferritin-like"/>
</dbReference>
<dbReference type="EMBL" id="BMWP01000003">
    <property type="protein sequence ID" value="GGW24381.1"/>
    <property type="molecule type" value="Genomic_DNA"/>
</dbReference>